<keyword evidence="1" id="KW-1133">Transmembrane helix</keyword>
<evidence type="ECO:0000313" key="2">
    <source>
        <dbReference type="EMBL" id="AEG31968.1"/>
    </source>
</evidence>
<reference evidence="2 3" key="1">
    <citation type="submission" date="2011-05" db="EMBL/GenBank/DDBJ databases">
        <title>Complete sequence of Thioalkalimicrobium cyclicum ALM1.</title>
        <authorList>
            <consortium name="US DOE Joint Genome Institute"/>
            <person name="Lucas S."/>
            <person name="Han J."/>
            <person name="Lapidus A."/>
            <person name="Cheng J.-F."/>
            <person name="Goodwin L."/>
            <person name="Pitluck S."/>
            <person name="Peters L."/>
            <person name="Mikhailova N."/>
            <person name="Davenport K."/>
            <person name="Han C."/>
            <person name="Tapia R."/>
            <person name="Land M."/>
            <person name="Hauser L."/>
            <person name="Kyrpides N."/>
            <person name="Ivanova N."/>
            <person name="Pagani I."/>
            <person name="Kappler U."/>
            <person name="Woyke T."/>
        </authorList>
    </citation>
    <scope>NUCLEOTIDE SEQUENCE [LARGE SCALE GENOMIC DNA]</scope>
    <source>
        <strain evidence="3">DSM 14477 / JCM 11371 / ALM1</strain>
    </source>
</reference>
<keyword evidence="1" id="KW-0812">Transmembrane</keyword>
<evidence type="ECO:0000313" key="3">
    <source>
        <dbReference type="Proteomes" id="UP000009232"/>
    </source>
</evidence>
<dbReference type="KEGG" id="tcy:Thicy_1201"/>
<protein>
    <recommendedName>
        <fullName evidence="4">NfeD-like C-terminal domain-containing protein</fullName>
    </recommendedName>
</protein>
<dbReference type="Proteomes" id="UP000009232">
    <property type="component" value="Chromosome"/>
</dbReference>
<dbReference type="HOGENOM" id="CLU_1776604_0_0_6"/>
<keyword evidence="3" id="KW-1185">Reference proteome</keyword>
<dbReference type="OrthoDB" id="5615509at2"/>
<dbReference type="PANTHER" id="PTHR33507:SF3">
    <property type="entry name" value="INNER MEMBRANE PROTEIN YBBJ"/>
    <property type="match status" value="1"/>
</dbReference>
<sequence length="146" mass="16411">MITPGLLELIPSWLLIALGFALIGIEMLVGIFMLMWFGIGLIVIGLLSFVVDFEHGEIQLIFAFAIGSVLLFALRNKVIAKRNAKEEISVTYQTGGIGKLSLHNDTWMVFYHGTHWQVANPTADWQEGQRVRVTKIELNQAWIEAE</sequence>
<dbReference type="STRING" id="717773.Thicy_1201"/>
<proteinExistence type="predicted"/>
<dbReference type="InterPro" id="IPR052165">
    <property type="entry name" value="Membrane_assoc_protease"/>
</dbReference>
<organism evidence="2 3">
    <name type="scientific">Thiomicrospira cyclica (strain DSM 14477 / JCM 11371 / ALM1)</name>
    <name type="common">Thioalkalimicrobium cyclicum</name>
    <dbReference type="NCBI Taxonomy" id="717773"/>
    <lineage>
        <taxon>Bacteria</taxon>
        <taxon>Pseudomonadati</taxon>
        <taxon>Pseudomonadota</taxon>
        <taxon>Gammaproteobacteria</taxon>
        <taxon>Thiotrichales</taxon>
        <taxon>Piscirickettsiaceae</taxon>
        <taxon>Thiomicrospira</taxon>
    </lineage>
</organism>
<dbReference type="AlphaFoldDB" id="F6D8W8"/>
<dbReference type="eggNOG" id="COG1585">
    <property type="taxonomic scope" value="Bacteria"/>
</dbReference>
<feature type="transmembrane region" description="Helical" evidence="1">
    <location>
        <begin position="32"/>
        <end position="51"/>
    </location>
</feature>
<accession>F6D8W8</accession>
<evidence type="ECO:0008006" key="4">
    <source>
        <dbReference type="Google" id="ProtNLM"/>
    </source>
</evidence>
<dbReference type="RefSeq" id="WP_013835744.1">
    <property type="nucleotide sequence ID" value="NC_015581.1"/>
</dbReference>
<dbReference type="EMBL" id="CP002776">
    <property type="protein sequence ID" value="AEG31968.1"/>
    <property type="molecule type" value="Genomic_DNA"/>
</dbReference>
<dbReference type="GO" id="GO:0005886">
    <property type="term" value="C:plasma membrane"/>
    <property type="evidence" value="ECO:0007669"/>
    <property type="project" value="TreeGrafter"/>
</dbReference>
<keyword evidence="1" id="KW-0472">Membrane</keyword>
<dbReference type="PANTHER" id="PTHR33507">
    <property type="entry name" value="INNER MEMBRANE PROTEIN YBBJ"/>
    <property type="match status" value="1"/>
</dbReference>
<name>F6D8W8_THICA</name>
<gene>
    <name evidence="2" type="ordered locus">Thicy_1201</name>
</gene>
<feature type="transmembrane region" description="Helical" evidence="1">
    <location>
        <begin position="6"/>
        <end position="25"/>
    </location>
</feature>
<evidence type="ECO:0000256" key="1">
    <source>
        <dbReference type="SAM" id="Phobius"/>
    </source>
</evidence>
<feature type="transmembrane region" description="Helical" evidence="1">
    <location>
        <begin position="57"/>
        <end position="74"/>
    </location>
</feature>